<dbReference type="RefSeq" id="WP_084340525.1">
    <property type="nucleotide sequence ID" value="NZ_CP166923.2"/>
</dbReference>
<name>A0A379K578_ECTOL</name>
<sequence>MADKKLLFSFEDFSNKDKAAKAVVKYFTRAGANAVQVDASGAVRRTSGVSYRELVLTFADSQSVTLRIKQTGDIYQVLLNGKVRPILSQDDHAKAIAEVVKAMDAGRSTFQRKLAKAKARLPESVKTAAPRMEQALTEKRDALRDAIAEARQELEGLRAA</sequence>
<feature type="coiled-coil region" evidence="1">
    <location>
        <begin position="133"/>
        <end position="160"/>
    </location>
</feature>
<feature type="domain" description="Defence against restriction A N-terminal" evidence="2">
    <location>
        <begin position="8"/>
        <end position="106"/>
    </location>
</feature>
<dbReference type="EMBL" id="UGUW01000004">
    <property type="protein sequence ID" value="SUD59818.1"/>
    <property type="molecule type" value="Genomic_DNA"/>
</dbReference>
<protein>
    <recommendedName>
        <fullName evidence="2">Defence against restriction A N-terminal domain-containing protein</fullName>
    </recommendedName>
</protein>
<accession>A0A379K578</accession>
<dbReference type="Proteomes" id="UP000254084">
    <property type="component" value="Unassembled WGS sequence"/>
</dbReference>
<proteinExistence type="predicted"/>
<gene>
    <name evidence="3" type="ORF">NCTC10860_02131</name>
</gene>
<dbReference type="Pfam" id="PF18788">
    <property type="entry name" value="DarA_N"/>
    <property type="match status" value="1"/>
</dbReference>
<evidence type="ECO:0000313" key="3">
    <source>
        <dbReference type="EMBL" id="SUD59818.1"/>
    </source>
</evidence>
<dbReference type="InterPro" id="IPR041140">
    <property type="entry name" value="DarA_N"/>
</dbReference>
<organism evidence="3 4">
    <name type="scientific">Ectopseudomonas oleovorans</name>
    <name type="common">Pseudomonas oleovorans</name>
    <dbReference type="NCBI Taxonomy" id="301"/>
    <lineage>
        <taxon>Bacteria</taxon>
        <taxon>Pseudomonadati</taxon>
        <taxon>Pseudomonadota</taxon>
        <taxon>Gammaproteobacteria</taxon>
        <taxon>Pseudomonadales</taxon>
        <taxon>Pseudomonadaceae</taxon>
        <taxon>Ectopseudomonas</taxon>
    </lineage>
</organism>
<keyword evidence="1" id="KW-0175">Coiled coil</keyword>
<evidence type="ECO:0000256" key="1">
    <source>
        <dbReference type="SAM" id="Coils"/>
    </source>
</evidence>
<evidence type="ECO:0000259" key="2">
    <source>
        <dbReference type="Pfam" id="PF18788"/>
    </source>
</evidence>
<dbReference type="AlphaFoldDB" id="A0A379K578"/>
<evidence type="ECO:0000313" key="4">
    <source>
        <dbReference type="Proteomes" id="UP000254084"/>
    </source>
</evidence>
<reference evidence="3 4" key="1">
    <citation type="submission" date="2018-06" db="EMBL/GenBank/DDBJ databases">
        <authorList>
            <consortium name="Pathogen Informatics"/>
            <person name="Doyle S."/>
        </authorList>
    </citation>
    <scope>NUCLEOTIDE SEQUENCE [LARGE SCALE GENOMIC DNA]</scope>
    <source>
        <strain evidence="3 4">NCTC10860</strain>
    </source>
</reference>